<evidence type="ECO:0000256" key="5">
    <source>
        <dbReference type="ARBA" id="ARBA00022516"/>
    </source>
</evidence>
<feature type="binding site" evidence="12">
    <location>
        <position position="274"/>
    </location>
    <ligand>
        <name>Zn(2+)</name>
        <dbReference type="ChEBI" id="CHEBI:29105"/>
    </ligand>
</feature>
<keyword evidence="9 12" id="KW-0862">Zinc</keyword>
<evidence type="ECO:0000256" key="3">
    <source>
        <dbReference type="ARBA" id="ARBA00005002"/>
    </source>
</evidence>
<proteinExistence type="inferred from homology"/>
<dbReference type="UniPathway" id="UPA00359">
    <property type="reaction ID" value="UER00478"/>
</dbReference>
<keyword evidence="7 12" id="KW-0479">Metal-binding</keyword>
<dbReference type="Proteomes" id="UP000281547">
    <property type="component" value="Unassembled WGS sequence"/>
</dbReference>
<gene>
    <name evidence="12" type="primary">lpxC</name>
    <name evidence="13" type="ORF">EMQ25_04045</name>
</gene>
<dbReference type="GO" id="GO:0103117">
    <property type="term" value="F:UDP-3-O-acyl-N-acetylglucosamine deacetylase activity"/>
    <property type="evidence" value="ECO:0007669"/>
    <property type="project" value="UniProtKB-UniRule"/>
</dbReference>
<evidence type="ECO:0000256" key="10">
    <source>
        <dbReference type="ARBA" id="ARBA00023098"/>
    </source>
</evidence>
<dbReference type="PANTHER" id="PTHR33694">
    <property type="entry name" value="UDP-3-O-ACYL-N-ACETYLGLUCOSAMINE DEACETYLASE 1, MITOCHONDRIAL-RELATED"/>
    <property type="match status" value="1"/>
</dbReference>
<comment type="caution">
    <text evidence="13">The sequence shown here is derived from an EMBL/GenBank/DDBJ whole genome shotgun (WGS) entry which is preliminary data.</text>
</comment>
<dbReference type="Gene3D" id="3.30.1700.10">
    <property type="entry name" value="lpxc deacetylase, domain 2"/>
    <property type="match status" value="1"/>
</dbReference>
<dbReference type="GO" id="GO:0046872">
    <property type="term" value="F:metal ion binding"/>
    <property type="evidence" value="ECO:0007669"/>
    <property type="project" value="UniProtKB-KW"/>
</dbReference>
<name>A0A433XM19_9HYPH</name>
<sequence length="346" mass="37764">MRHAGAASAPVSFWLRLQRRPRHRGRISMHKLSARQRTLAGALEFSGFGVHGGLPVTLTIAPAAPETGYRIIRKFADGSQVGPVPVHFSRVTRTTLCTTLDLGDSASVATVEHVVSALSGLGVDNALITVDGPECPILDGSAAPYVDAIRAIGLDVQPAPRRYIKIMRQVLVRNNEASAALEPYNGRAFDLEIDFDSKVIGRQRMIFDWTPRRYAEDVSRARTFGFARDARILRQAGYALGSSLDNSITVEDDRILNPGGLRYEDEFVRHKLLDAVGDLALCGLPIYGRFRSYKGGHALNALVLHGLFASEANYEVVTAEQLPLAFDALDDMPEGIAVQPYLRSVG</sequence>
<evidence type="ECO:0000256" key="4">
    <source>
        <dbReference type="ARBA" id="ARBA00012745"/>
    </source>
</evidence>
<evidence type="ECO:0000256" key="11">
    <source>
        <dbReference type="ARBA" id="ARBA00024535"/>
    </source>
</evidence>
<keyword evidence="14" id="KW-1185">Reference proteome</keyword>
<evidence type="ECO:0000256" key="7">
    <source>
        <dbReference type="ARBA" id="ARBA00022723"/>
    </source>
</evidence>
<reference evidence="13 14" key="1">
    <citation type="journal article" date="2016" name="Int. J. Syst. Evol. Microbiol.">
        <title>Arsenicitalea aurantiaca gen. nov., sp. nov., a new member of the family Hyphomicrobiaceae, isolated from high-arsenic sediment.</title>
        <authorList>
            <person name="Mu Y."/>
            <person name="Zhou L."/>
            <person name="Zeng X.C."/>
            <person name="Liu L."/>
            <person name="Pan Y."/>
            <person name="Chen X."/>
            <person name="Wang J."/>
            <person name="Li S."/>
            <person name="Li W.J."/>
            <person name="Wang Y."/>
        </authorList>
    </citation>
    <scope>NUCLEOTIDE SEQUENCE [LARGE SCALE GENOMIC DNA]</scope>
    <source>
        <strain evidence="13 14">42-50</strain>
    </source>
</reference>
<organism evidence="13 14">
    <name type="scientific">Arsenicitalea aurantiaca</name>
    <dbReference type="NCBI Taxonomy" id="1783274"/>
    <lineage>
        <taxon>Bacteria</taxon>
        <taxon>Pseudomonadati</taxon>
        <taxon>Pseudomonadota</taxon>
        <taxon>Alphaproteobacteria</taxon>
        <taxon>Hyphomicrobiales</taxon>
        <taxon>Devosiaceae</taxon>
        <taxon>Arsenicitalea</taxon>
    </lineage>
</organism>
<dbReference type="InterPro" id="IPR011334">
    <property type="entry name" value="UDP-acyl_GlcNac_deAcase_C"/>
</dbReference>
<comment type="similarity">
    <text evidence="12">Belongs to the LpxC family.</text>
</comment>
<keyword evidence="10 12" id="KW-0443">Lipid metabolism</keyword>
<accession>A0A433XM19</accession>
<dbReference type="Gene3D" id="3.30.230.20">
    <property type="entry name" value="lpxc deacetylase, domain 1"/>
    <property type="match status" value="1"/>
</dbReference>
<keyword evidence="5 12" id="KW-0444">Lipid biosynthesis</keyword>
<dbReference type="EC" id="3.5.1.108" evidence="4 12"/>
<evidence type="ECO:0000313" key="13">
    <source>
        <dbReference type="EMBL" id="RUT35129.1"/>
    </source>
</evidence>
<dbReference type="InterPro" id="IPR020568">
    <property type="entry name" value="Ribosomal_Su5_D2-typ_SF"/>
</dbReference>
<feature type="active site" description="Proton donor" evidence="12">
    <location>
        <position position="297"/>
    </location>
</feature>
<dbReference type="GO" id="GO:0016020">
    <property type="term" value="C:membrane"/>
    <property type="evidence" value="ECO:0007669"/>
    <property type="project" value="GOC"/>
</dbReference>
<evidence type="ECO:0000313" key="14">
    <source>
        <dbReference type="Proteomes" id="UP000281547"/>
    </source>
</evidence>
<dbReference type="SUPFAM" id="SSF54211">
    <property type="entry name" value="Ribosomal protein S5 domain 2-like"/>
    <property type="match status" value="2"/>
</dbReference>
<evidence type="ECO:0000256" key="1">
    <source>
        <dbReference type="ARBA" id="ARBA00001947"/>
    </source>
</evidence>
<dbReference type="InterPro" id="IPR004463">
    <property type="entry name" value="UDP-acyl_GlcNac_deAcase"/>
</dbReference>
<comment type="pathway">
    <text evidence="3 12">Glycolipid biosynthesis; lipid IV(A) biosynthesis; lipid IV(A) from (3R)-3-hydroxytetradecanoyl-[acyl-carrier-protein] and UDP-N-acetyl-alpha-D-glucosamine: step 2/6.</text>
</comment>
<dbReference type="PANTHER" id="PTHR33694:SF1">
    <property type="entry name" value="UDP-3-O-ACYL-N-ACETYLGLUCOSAMINE DEACETYLASE 1, MITOCHONDRIAL-RELATED"/>
    <property type="match status" value="1"/>
</dbReference>
<evidence type="ECO:0000256" key="8">
    <source>
        <dbReference type="ARBA" id="ARBA00022801"/>
    </source>
</evidence>
<comment type="function">
    <text evidence="2 12">Catalyzes the hydrolysis of UDP-3-O-myristoyl-N-acetylglucosamine to form UDP-3-O-myristoylglucosamine and acetate, the committed step in lipid A biosynthesis.</text>
</comment>
<dbReference type="Pfam" id="PF03331">
    <property type="entry name" value="LpxC"/>
    <property type="match status" value="1"/>
</dbReference>
<evidence type="ECO:0000256" key="12">
    <source>
        <dbReference type="HAMAP-Rule" id="MF_00388"/>
    </source>
</evidence>
<keyword evidence="8 12" id="KW-0378">Hydrolase</keyword>
<dbReference type="EMBL" id="RZNJ01000001">
    <property type="protein sequence ID" value="RUT35129.1"/>
    <property type="molecule type" value="Genomic_DNA"/>
</dbReference>
<evidence type="ECO:0000256" key="9">
    <source>
        <dbReference type="ARBA" id="ARBA00022833"/>
    </source>
</evidence>
<dbReference type="GO" id="GO:0009245">
    <property type="term" value="P:lipid A biosynthetic process"/>
    <property type="evidence" value="ECO:0007669"/>
    <property type="project" value="UniProtKB-UniRule"/>
</dbReference>
<feature type="binding site" evidence="12">
    <location>
        <position position="113"/>
    </location>
    <ligand>
        <name>Zn(2+)</name>
        <dbReference type="ChEBI" id="CHEBI:29105"/>
    </ligand>
</feature>
<dbReference type="NCBIfam" id="TIGR00325">
    <property type="entry name" value="lpxC"/>
    <property type="match status" value="1"/>
</dbReference>
<comment type="cofactor">
    <cofactor evidence="1 12">
        <name>Zn(2+)</name>
        <dbReference type="ChEBI" id="CHEBI:29105"/>
    </cofactor>
</comment>
<feature type="binding site" evidence="12">
    <location>
        <position position="270"/>
    </location>
    <ligand>
        <name>Zn(2+)</name>
        <dbReference type="ChEBI" id="CHEBI:29105"/>
    </ligand>
</feature>
<evidence type="ECO:0000256" key="2">
    <source>
        <dbReference type="ARBA" id="ARBA00002923"/>
    </source>
</evidence>
<dbReference type="InterPro" id="IPR015870">
    <property type="entry name" value="UDP-acyl_N-AcGlcN_deAcase_N"/>
</dbReference>
<dbReference type="AlphaFoldDB" id="A0A433XM19"/>
<dbReference type="HAMAP" id="MF_00388">
    <property type="entry name" value="LpxC"/>
    <property type="match status" value="1"/>
</dbReference>
<keyword evidence="6 12" id="KW-0441">Lipid A biosynthesis</keyword>
<protein>
    <recommendedName>
        <fullName evidence="4 12">UDP-3-O-acyl-N-acetylglucosamine deacetylase</fullName>
        <shortName evidence="12">UDP-3-O-acyl-GlcNAc deacetylase</shortName>
        <ecNumber evidence="4 12">3.5.1.108</ecNumber>
    </recommendedName>
    <alternativeName>
        <fullName evidence="12">UDP-3-O-[R-3-hydroxymyristoyl]-N-acetylglucosamine deacetylase</fullName>
    </alternativeName>
</protein>
<evidence type="ECO:0000256" key="6">
    <source>
        <dbReference type="ARBA" id="ARBA00022556"/>
    </source>
</evidence>
<comment type="catalytic activity">
    <reaction evidence="11 12">
        <text>a UDP-3-O-[(3R)-3-hydroxyacyl]-N-acetyl-alpha-D-glucosamine + H2O = a UDP-3-O-[(3R)-3-hydroxyacyl]-alpha-D-glucosamine + acetate</text>
        <dbReference type="Rhea" id="RHEA:67816"/>
        <dbReference type="ChEBI" id="CHEBI:15377"/>
        <dbReference type="ChEBI" id="CHEBI:30089"/>
        <dbReference type="ChEBI" id="CHEBI:137740"/>
        <dbReference type="ChEBI" id="CHEBI:173225"/>
        <dbReference type="EC" id="3.5.1.108"/>
    </reaction>
</comment>